<dbReference type="AlphaFoldDB" id="A0A9N9ITR6"/>
<keyword evidence="2" id="KW-1185">Reference proteome</keyword>
<evidence type="ECO:0000313" key="1">
    <source>
        <dbReference type="EMBL" id="CAG8746460.1"/>
    </source>
</evidence>
<name>A0A9N9ITR6_9GLOM</name>
<feature type="non-terminal residue" evidence="1">
    <location>
        <position position="1"/>
    </location>
</feature>
<evidence type="ECO:0000313" key="2">
    <source>
        <dbReference type="Proteomes" id="UP000789570"/>
    </source>
</evidence>
<comment type="caution">
    <text evidence="1">The sequence shown here is derived from an EMBL/GenBank/DDBJ whole genome shotgun (WGS) entry which is preliminary data.</text>
</comment>
<dbReference type="EMBL" id="CAJVPQ010016745">
    <property type="protein sequence ID" value="CAG8746460.1"/>
    <property type="molecule type" value="Genomic_DNA"/>
</dbReference>
<proteinExistence type="predicted"/>
<sequence>ICNVAEILIDKDSTETFKKIKVTLYSKGPLLSVKSAAAKLEDIE</sequence>
<feature type="non-terminal residue" evidence="1">
    <location>
        <position position="44"/>
    </location>
</feature>
<gene>
    <name evidence="1" type="ORF">FCALED_LOCUS15991</name>
</gene>
<protein>
    <submittedName>
        <fullName evidence="1">3863_t:CDS:1</fullName>
    </submittedName>
</protein>
<accession>A0A9N9ITR6</accession>
<organism evidence="1 2">
    <name type="scientific">Funneliformis caledonium</name>
    <dbReference type="NCBI Taxonomy" id="1117310"/>
    <lineage>
        <taxon>Eukaryota</taxon>
        <taxon>Fungi</taxon>
        <taxon>Fungi incertae sedis</taxon>
        <taxon>Mucoromycota</taxon>
        <taxon>Glomeromycotina</taxon>
        <taxon>Glomeromycetes</taxon>
        <taxon>Glomerales</taxon>
        <taxon>Glomeraceae</taxon>
        <taxon>Funneliformis</taxon>
    </lineage>
</organism>
<dbReference type="Proteomes" id="UP000789570">
    <property type="component" value="Unassembled WGS sequence"/>
</dbReference>
<reference evidence="1" key="1">
    <citation type="submission" date="2021-06" db="EMBL/GenBank/DDBJ databases">
        <authorList>
            <person name="Kallberg Y."/>
            <person name="Tangrot J."/>
            <person name="Rosling A."/>
        </authorList>
    </citation>
    <scope>NUCLEOTIDE SEQUENCE</scope>
    <source>
        <strain evidence="1">UK204</strain>
    </source>
</reference>